<name>A0A1H4EIT5_9BACT</name>
<gene>
    <name evidence="2" type="ORF">SAMN05660420_03404</name>
</gene>
<sequence length="278" mass="31956">MKKVIILFFVLFISGCVSATSPKHYGLNNKVDEFKGTIEISPSNVVGFTKTTKIKSKSISNSKFNGTITISEKIDIKEKEGKYILTSNSDAMEYVCEINKSDGSIIYGNLRRYEFEKLSINNGFGSDYIEKSGKIDEYLPKSRNSLCGYFKNLFRSNRYEYWQDIYDFENSLISRTEFDKEYLTNNKKIKNFKHDSKVIGVTKYKDKEALVKGAYVSYSKVDPFSGLTLNYKVSIRGFSLVDISSGLVFKDNFNMKFNLNQFTKSVTVETDIKDIQYR</sequence>
<keyword evidence="3" id="KW-1185">Reference proteome</keyword>
<accession>A0A1H4EIT5</accession>
<dbReference type="AlphaFoldDB" id="A0A1H4EIT5"/>
<dbReference type="Proteomes" id="UP000199409">
    <property type="component" value="Unassembled WGS sequence"/>
</dbReference>
<dbReference type="PROSITE" id="PS51257">
    <property type="entry name" value="PROKAR_LIPOPROTEIN"/>
    <property type="match status" value="1"/>
</dbReference>
<evidence type="ECO:0000313" key="3">
    <source>
        <dbReference type="Proteomes" id="UP000199409"/>
    </source>
</evidence>
<reference evidence="2 3" key="1">
    <citation type="submission" date="2016-10" db="EMBL/GenBank/DDBJ databases">
        <authorList>
            <person name="de Groot N.N."/>
        </authorList>
    </citation>
    <scope>NUCLEOTIDE SEQUENCE [LARGE SCALE GENOMIC DNA]</scope>
    <source>
        <strain evidence="2 3">DSM 7343</strain>
    </source>
</reference>
<dbReference type="STRING" id="37625.SAMN05660420_03404"/>
<proteinExistence type="predicted"/>
<organism evidence="2 3">
    <name type="scientific">Desulfuromusa kysingii</name>
    <dbReference type="NCBI Taxonomy" id="37625"/>
    <lineage>
        <taxon>Bacteria</taxon>
        <taxon>Pseudomonadati</taxon>
        <taxon>Thermodesulfobacteriota</taxon>
        <taxon>Desulfuromonadia</taxon>
        <taxon>Desulfuromonadales</taxon>
        <taxon>Geopsychrobacteraceae</taxon>
        <taxon>Desulfuromusa</taxon>
    </lineage>
</organism>
<protein>
    <recommendedName>
        <fullName evidence="4">Lipoprotein</fullName>
    </recommendedName>
</protein>
<feature type="chain" id="PRO_5011725424" description="Lipoprotein" evidence="1">
    <location>
        <begin position="20"/>
        <end position="278"/>
    </location>
</feature>
<evidence type="ECO:0000313" key="2">
    <source>
        <dbReference type="EMBL" id="SEA84945.1"/>
    </source>
</evidence>
<feature type="signal peptide" evidence="1">
    <location>
        <begin position="1"/>
        <end position="19"/>
    </location>
</feature>
<dbReference type="EMBL" id="FNQN01000024">
    <property type="protein sequence ID" value="SEA84945.1"/>
    <property type="molecule type" value="Genomic_DNA"/>
</dbReference>
<keyword evidence="1" id="KW-0732">Signal</keyword>
<evidence type="ECO:0000256" key="1">
    <source>
        <dbReference type="SAM" id="SignalP"/>
    </source>
</evidence>
<evidence type="ECO:0008006" key="4">
    <source>
        <dbReference type="Google" id="ProtNLM"/>
    </source>
</evidence>
<dbReference type="RefSeq" id="WP_092351036.1">
    <property type="nucleotide sequence ID" value="NZ_FNQN01000024.1"/>
</dbReference>